<proteinExistence type="predicted"/>
<protein>
    <recommendedName>
        <fullName evidence="3">Transposase</fullName>
    </recommendedName>
</protein>
<reference evidence="1 2" key="1">
    <citation type="submission" date="2024-06" db="EMBL/GenBank/DDBJ databases">
        <title>Genomic Encyclopedia of Type Strains, Phase IV (KMG-IV): sequencing the most valuable type-strain genomes for metagenomic binning, comparative biology and taxonomic classification.</title>
        <authorList>
            <person name="Goeker M."/>
        </authorList>
    </citation>
    <scope>NUCLEOTIDE SEQUENCE [LARGE SCALE GENOMIC DNA]</scope>
    <source>
        <strain evidence="1 2">DSM 105042</strain>
    </source>
</reference>
<evidence type="ECO:0000313" key="2">
    <source>
        <dbReference type="Proteomes" id="UP001549031"/>
    </source>
</evidence>
<sequence>MESRHCLLNFATETVIPLKNVNHLVLRRWFGCPSAFAGNLNKNQNLLKEINHVERR</sequence>
<evidence type="ECO:0000313" key="1">
    <source>
        <dbReference type="EMBL" id="MET3587847.1"/>
    </source>
</evidence>
<dbReference type="EMBL" id="JBEPLJ010000016">
    <property type="protein sequence ID" value="MET3587847.1"/>
    <property type="molecule type" value="Genomic_DNA"/>
</dbReference>
<keyword evidence="2" id="KW-1185">Reference proteome</keyword>
<gene>
    <name evidence="1" type="ORF">ABID21_003978</name>
</gene>
<comment type="caution">
    <text evidence="1">The sequence shown here is derived from an EMBL/GenBank/DDBJ whole genome shotgun (WGS) entry which is preliminary data.</text>
</comment>
<evidence type="ECO:0008006" key="3">
    <source>
        <dbReference type="Google" id="ProtNLM"/>
    </source>
</evidence>
<dbReference type="Proteomes" id="UP001549031">
    <property type="component" value="Unassembled WGS sequence"/>
</dbReference>
<organism evidence="1 2">
    <name type="scientific">Pseudorhizobium tarimense</name>
    <dbReference type="NCBI Taxonomy" id="1079109"/>
    <lineage>
        <taxon>Bacteria</taxon>
        <taxon>Pseudomonadati</taxon>
        <taxon>Pseudomonadota</taxon>
        <taxon>Alphaproteobacteria</taxon>
        <taxon>Hyphomicrobiales</taxon>
        <taxon>Rhizobiaceae</taxon>
        <taxon>Rhizobium/Agrobacterium group</taxon>
        <taxon>Pseudorhizobium</taxon>
    </lineage>
</organism>
<accession>A0ABV2HBB5</accession>
<name>A0ABV2HBB5_9HYPH</name>